<evidence type="ECO:0000313" key="3">
    <source>
        <dbReference type="EMBL" id="OMO73821.1"/>
    </source>
</evidence>
<name>A0A1R3HUH0_COCAP</name>
<dbReference type="Gramene" id="OMO73821">
    <property type="protein sequence ID" value="OMO73821"/>
    <property type="gene ID" value="CCACVL1_17130"/>
</dbReference>
<keyword evidence="2" id="KW-0812">Transmembrane</keyword>
<feature type="transmembrane region" description="Helical" evidence="2">
    <location>
        <begin position="407"/>
        <end position="425"/>
    </location>
</feature>
<feature type="region of interest" description="Disordered" evidence="1">
    <location>
        <begin position="480"/>
        <end position="576"/>
    </location>
</feature>
<feature type="compositionally biased region" description="Polar residues" evidence="1">
    <location>
        <begin position="33"/>
        <end position="60"/>
    </location>
</feature>
<gene>
    <name evidence="3" type="ORF">CCACVL1_17130</name>
</gene>
<evidence type="ECO:0000313" key="4">
    <source>
        <dbReference type="Proteomes" id="UP000188268"/>
    </source>
</evidence>
<feature type="region of interest" description="Disordered" evidence="1">
    <location>
        <begin position="320"/>
        <end position="357"/>
    </location>
</feature>
<sequence length="576" mass="63199">MAAPARTSSSSIPCRTNPNLKRSEISDPMRRSFSGNPFSKPSIVTNPRSFNPSTPANSPSDFPRRHSTGRESIASLRDSDKENSKDQNPKPTRVRSPAPSKVTKNFMSPTISAASKMNASPRKKILAEKNDPVRSSVSFSDVRGLTMEDNESTPEIALKKKKKLILAGSLKIFSTGCMLEPAKETDAGTAIFDEKYYGEIEAEEAVDEDDHEQEDQEDEAYENVEQVSEEEPDEVEQGGEAMIELDHLEAEENKGVEGIEPVIELDHLEAEEKKGVEAAIEGEAMIELDHLEAEENKGVELVVAQFDAEHQNEGVELAAQSDAEHQSNVNYNDQPSIIPQATENQPDVSKSAEPEGNDLNQIAEEVLSKEAESDNPKIEASTDSYLTSEAVTAATSRPEDQFLTKNTMAFSLLVLCLLAAIAFIYTRREKSSMPKAAAVTVEQPILAKKSEYSLGSVGSKDTNIERLSSRNRQTVVDMANDSCPSEMSSCHKTSSSSSSYSKKVLKESNSYQSQETKSRKTYRRESLASSDQSMGSASYGSFTTYEKLPSKHGGGDEEIVTPVRRSSRIRKQVTSP</sequence>
<feature type="compositionally biased region" description="Polar residues" evidence="1">
    <location>
        <begin position="326"/>
        <end position="348"/>
    </location>
</feature>
<feature type="region of interest" description="Disordered" evidence="1">
    <location>
        <begin position="204"/>
        <end position="236"/>
    </location>
</feature>
<feature type="compositionally biased region" description="Polar residues" evidence="1">
    <location>
        <begin position="102"/>
        <end position="118"/>
    </location>
</feature>
<dbReference type="EMBL" id="AWWV01011158">
    <property type="protein sequence ID" value="OMO73821.1"/>
    <property type="molecule type" value="Genomic_DNA"/>
</dbReference>
<feature type="compositionally biased region" description="Basic residues" evidence="1">
    <location>
        <begin position="565"/>
        <end position="576"/>
    </location>
</feature>
<dbReference type="PANTHER" id="PTHR34775">
    <property type="entry name" value="TRANSMEMBRANE PROTEIN"/>
    <property type="match status" value="1"/>
</dbReference>
<feature type="compositionally biased region" description="Polar residues" evidence="1">
    <location>
        <begin position="1"/>
        <end position="20"/>
    </location>
</feature>
<dbReference type="Proteomes" id="UP000188268">
    <property type="component" value="Unassembled WGS sequence"/>
</dbReference>
<keyword evidence="4" id="KW-1185">Reference proteome</keyword>
<accession>A0A1R3HUH0</accession>
<feature type="compositionally biased region" description="Basic and acidic residues" evidence="1">
    <location>
        <begin position="77"/>
        <end position="88"/>
    </location>
</feature>
<organism evidence="3 4">
    <name type="scientific">Corchorus capsularis</name>
    <name type="common">Jute</name>
    <dbReference type="NCBI Taxonomy" id="210143"/>
    <lineage>
        <taxon>Eukaryota</taxon>
        <taxon>Viridiplantae</taxon>
        <taxon>Streptophyta</taxon>
        <taxon>Embryophyta</taxon>
        <taxon>Tracheophyta</taxon>
        <taxon>Spermatophyta</taxon>
        <taxon>Magnoliopsida</taxon>
        <taxon>eudicotyledons</taxon>
        <taxon>Gunneridae</taxon>
        <taxon>Pentapetalae</taxon>
        <taxon>rosids</taxon>
        <taxon>malvids</taxon>
        <taxon>Malvales</taxon>
        <taxon>Malvaceae</taxon>
        <taxon>Grewioideae</taxon>
        <taxon>Apeibeae</taxon>
        <taxon>Corchorus</taxon>
    </lineage>
</organism>
<protein>
    <submittedName>
        <fullName evidence="3">Uncharacterized protein</fullName>
    </submittedName>
</protein>
<comment type="caution">
    <text evidence="3">The sequence shown here is derived from an EMBL/GenBank/DDBJ whole genome shotgun (WGS) entry which is preliminary data.</text>
</comment>
<dbReference type="PANTHER" id="PTHR34775:SF4">
    <property type="entry name" value="TRANSMEMBRANE PROTEIN"/>
    <property type="match status" value="1"/>
</dbReference>
<proteinExistence type="predicted"/>
<feature type="region of interest" description="Disordered" evidence="1">
    <location>
        <begin position="1"/>
        <end position="139"/>
    </location>
</feature>
<dbReference type="AlphaFoldDB" id="A0A1R3HUH0"/>
<evidence type="ECO:0000256" key="1">
    <source>
        <dbReference type="SAM" id="MobiDB-lite"/>
    </source>
</evidence>
<evidence type="ECO:0000256" key="2">
    <source>
        <dbReference type="SAM" id="Phobius"/>
    </source>
</evidence>
<feature type="compositionally biased region" description="Basic and acidic residues" evidence="1">
    <location>
        <begin position="21"/>
        <end position="30"/>
    </location>
</feature>
<feature type="compositionally biased region" description="Low complexity" evidence="1">
    <location>
        <begin position="485"/>
        <end position="502"/>
    </location>
</feature>
<reference evidence="3 4" key="1">
    <citation type="submission" date="2013-09" db="EMBL/GenBank/DDBJ databases">
        <title>Corchorus capsularis genome sequencing.</title>
        <authorList>
            <person name="Alam M."/>
            <person name="Haque M.S."/>
            <person name="Islam M.S."/>
            <person name="Emdad E.M."/>
            <person name="Islam M.M."/>
            <person name="Ahmed B."/>
            <person name="Halim A."/>
            <person name="Hossen Q.M.M."/>
            <person name="Hossain M.Z."/>
            <person name="Ahmed R."/>
            <person name="Khan M.M."/>
            <person name="Islam R."/>
            <person name="Rashid M.M."/>
            <person name="Khan S.A."/>
            <person name="Rahman M.S."/>
            <person name="Alam M."/>
        </authorList>
    </citation>
    <scope>NUCLEOTIDE SEQUENCE [LARGE SCALE GENOMIC DNA]</scope>
    <source>
        <strain evidence="4">cv. CVL-1</strain>
        <tissue evidence="3">Whole seedling</tissue>
    </source>
</reference>
<keyword evidence="2" id="KW-0472">Membrane</keyword>
<dbReference type="OrthoDB" id="676522at2759"/>
<feature type="compositionally biased region" description="Polar residues" evidence="1">
    <location>
        <begin position="527"/>
        <end position="544"/>
    </location>
</feature>
<keyword evidence="2" id="KW-1133">Transmembrane helix</keyword>